<dbReference type="SUPFAM" id="SSF158504">
    <property type="entry name" value="BH2638-like"/>
    <property type="match status" value="1"/>
</dbReference>
<dbReference type="EMBL" id="AZDL01000009">
    <property type="protein sequence ID" value="KRK93103.1"/>
    <property type="molecule type" value="Genomic_DNA"/>
</dbReference>
<dbReference type="InterPro" id="IPR023324">
    <property type="entry name" value="BH2638-like_sf"/>
</dbReference>
<evidence type="ECO:0000313" key="1">
    <source>
        <dbReference type="EMBL" id="KRK93103.1"/>
    </source>
</evidence>
<dbReference type="GeneID" id="49610164"/>
<dbReference type="NCBIfam" id="NF003353">
    <property type="entry name" value="PRK04387.1"/>
    <property type="match status" value="1"/>
</dbReference>
<dbReference type="Gene3D" id="1.10.220.80">
    <property type="entry name" value="BH2638-like"/>
    <property type="match status" value="1"/>
</dbReference>
<gene>
    <name evidence="1" type="ORF">FC08_GL001753</name>
</gene>
<reference evidence="1 2" key="1">
    <citation type="journal article" date="2015" name="Genome Announc.">
        <title>Expanding the biotechnology potential of lactobacilli through comparative genomics of 213 strains and associated genera.</title>
        <authorList>
            <person name="Sun Z."/>
            <person name="Harris H.M."/>
            <person name="McCann A."/>
            <person name="Guo C."/>
            <person name="Argimon S."/>
            <person name="Zhang W."/>
            <person name="Yang X."/>
            <person name="Jeffery I.B."/>
            <person name="Cooney J.C."/>
            <person name="Kagawa T.F."/>
            <person name="Liu W."/>
            <person name="Song Y."/>
            <person name="Salvetti E."/>
            <person name="Wrobel A."/>
            <person name="Rasinkangas P."/>
            <person name="Parkhill J."/>
            <person name="Rea M.C."/>
            <person name="O'Sullivan O."/>
            <person name="Ritari J."/>
            <person name="Douillard F.P."/>
            <person name="Paul Ross R."/>
            <person name="Yang R."/>
            <person name="Briner A.E."/>
            <person name="Felis G.E."/>
            <person name="de Vos W.M."/>
            <person name="Barrangou R."/>
            <person name="Klaenhammer T.R."/>
            <person name="Caufield P.W."/>
            <person name="Cui Y."/>
            <person name="Zhang H."/>
            <person name="O'Toole P.W."/>
        </authorList>
    </citation>
    <scope>NUCLEOTIDE SEQUENCE [LARGE SCALE GENOMIC DNA]</scope>
    <source>
        <strain evidence="1 2">DSM 20019</strain>
    </source>
</reference>
<dbReference type="Proteomes" id="UP000050828">
    <property type="component" value="Unassembled WGS sequence"/>
</dbReference>
<dbReference type="PIRSF" id="PIRSF037260">
    <property type="entry name" value="UPF0223"/>
    <property type="match status" value="1"/>
</dbReference>
<dbReference type="AlphaFoldDB" id="A0AAJ0LFH5"/>
<name>A0AAJ0LFH5_LATCU</name>
<accession>A0AAJ0LFH5</accession>
<dbReference type="InterPro" id="IPR007920">
    <property type="entry name" value="UPF0223"/>
</dbReference>
<sequence length="100" mass="11517">MQILGAFMQTNYSYPLEPDWTPAEVVQVMKLYNLVEQAYEFGAKVADLQAAYRDFKVVVQSKMQEKKIDKAFSEASGYSIYRCMQAAKRSSRTQIKMTLN</sequence>
<comment type="caution">
    <text evidence="1">The sequence shown here is derived from an EMBL/GenBank/DDBJ whole genome shotgun (WGS) entry which is preliminary data.</text>
</comment>
<proteinExistence type="predicted"/>
<evidence type="ECO:0000313" key="2">
    <source>
        <dbReference type="Proteomes" id="UP000050828"/>
    </source>
</evidence>
<organism evidence="1 2">
    <name type="scientific">Latilactobacillus curvatus JCM 1096 = DSM 20019</name>
    <dbReference type="NCBI Taxonomy" id="1293592"/>
    <lineage>
        <taxon>Bacteria</taxon>
        <taxon>Bacillati</taxon>
        <taxon>Bacillota</taxon>
        <taxon>Bacilli</taxon>
        <taxon>Lactobacillales</taxon>
        <taxon>Lactobacillaceae</taxon>
        <taxon>Latilactobacillus</taxon>
    </lineage>
</organism>
<dbReference type="Pfam" id="PF05256">
    <property type="entry name" value="UPF0223"/>
    <property type="match status" value="1"/>
</dbReference>
<dbReference type="RefSeq" id="WP_235601711.1">
    <property type="nucleotide sequence ID" value="NZ_AZDL01000009.1"/>
</dbReference>
<protein>
    <submittedName>
        <fullName evidence="1">Uncharacterized protein</fullName>
    </submittedName>
</protein>